<protein>
    <submittedName>
        <fullName evidence="1">Uncharacterized protein</fullName>
    </submittedName>
</protein>
<keyword evidence="2" id="KW-1185">Reference proteome</keyword>
<organism evidence="1 2">
    <name type="scientific">Clavelina lepadiformis</name>
    <name type="common">Light-bulb sea squirt</name>
    <name type="synonym">Ascidia lepadiformis</name>
    <dbReference type="NCBI Taxonomy" id="159417"/>
    <lineage>
        <taxon>Eukaryota</taxon>
        <taxon>Metazoa</taxon>
        <taxon>Chordata</taxon>
        <taxon>Tunicata</taxon>
        <taxon>Ascidiacea</taxon>
        <taxon>Aplousobranchia</taxon>
        <taxon>Clavelinidae</taxon>
        <taxon>Clavelina</taxon>
    </lineage>
</organism>
<dbReference type="EMBL" id="CAWYQH010000002">
    <property type="protein sequence ID" value="CAK8673173.1"/>
    <property type="molecule type" value="Genomic_DNA"/>
</dbReference>
<dbReference type="Proteomes" id="UP001642483">
    <property type="component" value="Unassembled WGS sequence"/>
</dbReference>
<gene>
    <name evidence="1" type="ORF">CVLEPA_LOCUS2966</name>
</gene>
<evidence type="ECO:0000313" key="1">
    <source>
        <dbReference type="EMBL" id="CAK8673173.1"/>
    </source>
</evidence>
<name>A0ABP0F545_CLALP</name>
<reference evidence="1 2" key="1">
    <citation type="submission" date="2024-02" db="EMBL/GenBank/DDBJ databases">
        <authorList>
            <person name="Daric V."/>
            <person name="Darras S."/>
        </authorList>
    </citation>
    <scope>NUCLEOTIDE SEQUENCE [LARGE SCALE GENOMIC DNA]</scope>
</reference>
<proteinExistence type="predicted"/>
<accession>A0ABP0F545</accession>
<sequence>MQSKSIAPASASSFPDVFPARYRYLRDISDIAEVEKFRRSQVNAEFSLVSFSGFCSKFELEISGIWCFRRICSPKAYLESANLNISCCELDMTRFEPEL</sequence>
<comment type="caution">
    <text evidence="1">The sequence shown here is derived from an EMBL/GenBank/DDBJ whole genome shotgun (WGS) entry which is preliminary data.</text>
</comment>
<evidence type="ECO:0000313" key="2">
    <source>
        <dbReference type="Proteomes" id="UP001642483"/>
    </source>
</evidence>